<gene>
    <name evidence="1" type="ORF">CPELLU_LOCUS7777</name>
</gene>
<sequence length="43" mass="5101">MFIKQYRKIVKHFTKSSQKLALLCQELSNMKIHSKGLGSWYQT</sequence>
<evidence type="ECO:0000313" key="1">
    <source>
        <dbReference type="EMBL" id="CAG8618006.1"/>
    </source>
</evidence>
<accession>A0A9N9GKV3</accession>
<keyword evidence="2" id="KW-1185">Reference proteome</keyword>
<protein>
    <submittedName>
        <fullName evidence="1">12688_t:CDS:1</fullName>
    </submittedName>
</protein>
<dbReference type="EMBL" id="CAJVQA010005314">
    <property type="protein sequence ID" value="CAG8618006.1"/>
    <property type="molecule type" value="Genomic_DNA"/>
</dbReference>
<organism evidence="1 2">
    <name type="scientific">Cetraspora pellucida</name>
    <dbReference type="NCBI Taxonomy" id="1433469"/>
    <lineage>
        <taxon>Eukaryota</taxon>
        <taxon>Fungi</taxon>
        <taxon>Fungi incertae sedis</taxon>
        <taxon>Mucoromycota</taxon>
        <taxon>Glomeromycotina</taxon>
        <taxon>Glomeromycetes</taxon>
        <taxon>Diversisporales</taxon>
        <taxon>Gigasporaceae</taxon>
        <taxon>Cetraspora</taxon>
    </lineage>
</organism>
<evidence type="ECO:0000313" key="2">
    <source>
        <dbReference type="Proteomes" id="UP000789759"/>
    </source>
</evidence>
<dbReference type="AlphaFoldDB" id="A0A9N9GKV3"/>
<proteinExistence type="predicted"/>
<reference evidence="1" key="1">
    <citation type="submission" date="2021-06" db="EMBL/GenBank/DDBJ databases">
        <authorList>
            <person name="Kallberg Y."/>
            <person name="Tangrot J."/>
            <person name="Rosling A."/>
        </authorList>
    </citation>
    <scope>NUCLEOTIDE SEQUENCE</scope>
    <source>
        <strain evidence="1">FL966</strain>
    </source>
</reference>
<dbReference type="Proteomes" id="UP000789759">
    <property type="component" value="Unassembled WGS sequence"/>
</dbReference>
<comment type="caution">
    <text evidence="1">The sequence shown here is derived from an EMBL/GenBank/DDBJ whole genome shotgun (WGS) entry which is preliminary data.</text>
</comment>
<name>A0A9N9GKV3_9GLOM</name>
<feature type="non-terminal residue" evidence="1">
    <location>
        <position position="43"/>
    </location>
</feature>